<evidence type="ECO:0000313" key="4">
    <source>
        <dbReference type="EMBL" id="TDR71422.1"/>
    </source>
</evidence>
<proteinExistence type="predicted"/>
<protein>
    <submittedName>
        <fullName evidence="4">Amino acid ABC transporter substrate-binding protein (PAAT family)</fullName>
    </submittedName>
</protein>
<dbReference type="PANTHER" id="PTHR35936:SF13">
    <property type="entry name" value="HISTIDINE-BINDING PERIPLASMIC PROTEIN"/>
    <property type="match status" value="1"/>
</dbReference>
<evidence type="ECO:0000259" key="3">
    <source>
        <dbReference type="SMART" id="SM00062"/>
    </source>
</evidence>
<feature type="signal peptide" evidence="2">
    <location>
        <begin position="1"/>
        <end position="19"/>
    </location>
</feature>
<dbReference type="Pfam" id="PF00497">
    <property type="entry name" value="SBP_bac_3"/>
    <property type="match status" value="1"/>
</dbReference>
<gene>
    <name evidence="4" type="ORF">DFP86_1194</name>
</gene>
<evidence type="ECO:0000313" key="5">
    <source>
        <dbReference type="Proteomes" id="UP000295611"/>
    </source>
</evidence>
<dbReference type="SUPFAM" id="SSF53850">
    <property type="entry name" value="Periplasmic binding protein-like II"/>
    <property type="match status" value="1"/>
</dbReference>
<dbReference type="RefSeq" id="WP_133683878.1">
    <property type="nucleotide sequence ID" value="NZ_SNZP01000019.1"/>
</dbReference>
<dbReference type="EMBL" id="SNZP01000019">
    <property type="protein sequence ID" value="TDR71422.1"/>
    <property type="molecule type" value="Genomic_DNA"/>
</dbReference>
<feature type="chain" id="PRO_5020632755" evidence="2">
    <location>
        <begin position="20"/>
        <end position="254"/>
    </location>
</feature>
<dbReference type="OrthoDB" id="368476at2"/>
<evidence type="ECO:0000256" key="2">
    <source>
        <dbReference type="SAM" id="SignalP"/>
    </source>
</evidence>
<dbReference type="AlphaFoldDB" id="A0A4R7AW12"/>
<accession>A0A4R7AW12</accession>
<keyword evidence="1 2" id="KW-0732">Signal</keyword>
<dbReference type="PANTHER" id="PTHR35936">
    <property type="entry name" value="MEMBRANE-BOUND LYTIC MUREIN TRANSGLYCOSYLASE F"/>
    <property type="match status" value="1"/>
</dbReference>
<sequence length="254" mass="28383">MRLNVLWLAALCFPALLHAETLRFGMDLNYPPFSWQDSNGQPQGFDADIARALCQDMQVDCRIVPQDWDGLIKALNLGKFDAILSSMQITPQRRQELDFTRRYYHIASRIVTRTGTDVGRHGFDGQSIGVLRGSTQASFAHDYWGKAGAHIVAYDKVPAAFTDLMRGKLAAVFVDNVVGSNSFLCKPQGKGYAFIGPKFDDPHYFGEGAGIAVKKGDDALRQRLDQAIAHLRQNGVYQQIERKYFNFDIYGSAP</sequence>
<dbReference type="InterPro" id="IPR001638">
    <property type="entry name" value="Solute-binding_3/MltF_N"/>
</dbReference>
<keyword evidence="5" id="KW-1185">Reference proteome</keyword>
<name>A0A4R7AW12_9NEIS</name>
<dbReference type="SMART" id="SM00062">
    <property type="entry name" value="PBPb"/>
    <property type="match status" value="1"/>
</dbReference>
<reference evidence="4 5" key="1">
    <citation type="submission" date="2019-03" db="EMBL/GenBank/DDBJ databases">
        <title>Genomic Encyclopedia of Type Strains, Phase III (KMG-III): the genomes of soil and plant-associated and newly described type strains.</title>
        <authorList>
            <person name="Whitman W."/>
        </authorList>
    </citation>
    <scope>NUCLEOTIDE SEQUENCE [LARGE SCALE GENOMIC DNA]</scope>
    <source>
        <strain evidence="4 5">CECT 8976</strain>
    </source>
</reference>
<feature type="domain" description="Solute-binding protein family 3/N-terminal" evidence="3">
    <location>
        <begin position="21"/>
        <end position="248"/>
    </location>
</feature>
<dbReference type="Proteomes" id="UP000295611">
    <property type="component" value="Unassembled WGS sequence"/>
</dbReference>
<evidence type="ECO:0000256" key="1">
    <source>
        <dbReference type="ARBA" id="ARBA00022729"/>
    </source>
</evidence>
<organism evidence="4 5">
    <name type="scientific">Paludibacterium purpuratum</name>
    <dbReference type="NCBI Taxonomy" id="1144873"/>
    <lineage>
        <taxon>Bacteria</taxon>
        <taxon>Pseudomonadati</taxon>
        <taxon>Pseudomonadota</taxon>
        <taxon>Betaproteobacteria</taxon>
        <taxon>Neisseriales</taxon>
        <taxon>Chromobacteriaceae</taxon>
        <taxon>Paludibacterium</taxon>
    </lineage>
</organism>
<dbReference type="Gene3D" id="3.40.190.10">
    <property type="entry name" value="Periplasmic binding protein-like II"/>
    <property type="match status" value="2"/>
</dbReference>
<comment type="caution">
    <text evidence="4">The sequence shown here is derived from an EMBL/GenBank/DDBJ whole genome shotgun (WGS) entry which is preliminary data.</text>
</comment>